<dbReference type="GO" id="GO:0005829">
    <property type="term" value="C:cytosol"/>
    <property type="evidence" value="ECO:0007669"/>
    <property type="project" value="TreeGrafter"/>
</dbReference>
<comment type="pathway">
    <text evidence="1 8">Purine metabolism; guanine degradation; xanthine from guanine: step 1/1.</text>
</comment>
<evidence type="ECO:0000313" key="11">
    <source>
        <dbReference type="Proteomes" id="UP000749646"/>
    </source>
</evidence>
<dbReference type="InterPro" id="IPR011059">
    <property type="entry name" value="Metal-dep_hydrolase_composite"/>
</dbReference>
<comment type="catalytic activity">
    <reaction evidence="6 8">
        <text>guanine + H2O + H(+) = xanthine + NH4(+)</text>
        <dbReference type="Rhea" id="RHEA:14665"/>
        <dbReference type="ChEBI" id="CHEBI:15377"/>
        <dbReference type="ChEBI" id="CHEBI:15378"/>
        <dbReference type="ChEBI" id="CHEBI:16235"/>
        <dbReference type="ChEBI" id="CHEBI:17712"/>
        <dbReference type="ChEBI" id="CHEBI:28938"/>
        <dbReference type="EC" id="3.5.4.3"/>
    </reaction>
</comment>
<keyword evidence="4 8" id="KW-0378">Hydrolase</keyword>
<dbReference type="GO" id="GO:0008270">
    <property type="term" value="F:zinc ion binding"/>
    <property type="evidence" value="ECO:0007669"/>
    <property type="project" value="UniProtKB-UniRule"/>
</dbReference>
<dbReference type="PANTHER" id="PTHR11271:SF6">
    <property type="entry name" value="GUANINE DEAMINASE"/>
    <property type="match status" value="1"/>
</dbReference>
<evidence type="ECO:0000256" key="6">
    <source>
        <dbReference type="ARBA" id="ARBA00051148"/>
    </source>
</evidence>
<feature type="non-terminal residue" evidence="10">
    <location>
        <position position="1"/>
    </location>
</feature>
<dbReference type="Proteomes" id="UP000749646">
    <property type="component" value="Unassembled WGS sequence"/>
</dbReference>
<dbReference type="EMBL" id="JAAAHW010004335">
    <property type="protein sequence ID" value="KAF9975488.1"/>
    <property type="molecule type" value="Genomic_DNA"/>
</dbReference>
<evidence type="ECO:0000313" key="10">
    <source>
        <dbReference type="EMBL" id="KAF9975488.1"/>
    </source>
</evidence>
<dbReference type="EC" id="3.5.4.3" evidence="8"/>
<keyword evidence="3 8" id="KW-0479">Metal-binding</keyword>
<dbReference type="NCBIfam" id="TIGR02967">
    <property type="entry name" value="guan_deamin"/>
    <property type="match status" value="1"/>
</dbReference>
<evidence type="ECO:0000256" key="1">
    <source>
        <dbReference type="ARBA" id="ARBA00004984"/>
    </source>
</evidence>
<dbReference type="InterPro" id="IPR006680">
    <property type="entry name" value="Amidohydro-rel"/>
</dbReference>
<proteinExistence type="inferred from homology"/>
<comment type="caution">
    <text evidence="10">The sequence shown here is derived from an EMBL/GenBank/DDBJ whole genome shotgun (WGS) entry which is preliminary data.</text>
</comment>
<evidence type="ECO:0000256" key="7">
    <source>
        <dbReference type="ARBA" id="ARBA00056079"/>
    </source>
</evidence>
<evidence type="ECO:0000259" key="9">
    <source>
        <dbReference type="Pfam" id="PF01979"/>
    </source>
</evidence>
<accession>A0A9P6JGH9</accession>
<dbReference type="InterPro" id="IPR032466">
    <property type="entry name" value="Metal_Hydrolase"/>
</dbReference>
<dbReference type="PANTHER" id="PTHR11271">
    <property type="entry name" value="GUANINE DEAMINASE"/>
    <property type="match status" value="1"/>
</dbReference>
<feature type="domain" description="Amidohydrolase-related" evidence="9">
    <location>
        <begin position="73"/>
        <end position="410"/>
    </location>
</feature>
<evidence type="ECO:0000256" key="8">
    <source>
        <dbReference type="RuleBase" id="RU366009"/>
    </source>
</evidence>
<name>A0A9P6JGH9_9FUNG</name>
<dbReference type="InterPro" id="IPR014311">
    <property type="entry name" value="Guanine_deaminase"/>
</dbReference>
<dbReference type="OrthoDB" id="194468at2759"/>
<protein>
    <recommendedName>
        <fullName evidence="8">Guanine deaminase</fullName>
        <shortName evidence="8">Guanase</shortName>
        <ecNumber evidence="8">3.5.4.3</ecNumber>
    </recommendedName>
    <alternativeName>
        <fullName evidence="8">Guanine aminohydrolase</fullName>
    </alternativeName>
</protein>
<organism evidence="10 11">
    <name type="scientific">Modicella reniformis</name>
    <dbReference type="NCBI Taxonomy" id="1440133"/>
    <lineage>
        <taxon>Eukaryota</taxon>
        <taxon>Fungi</taxon>
        <taxon>Fungi incertae sedis</taxon>
        <taxon>Mucoromycota</taxon>
        <taxon>Mortierellomycotina</taxon>
        <taxon>Mortierellomycetes</taxon>
        <taxon>Mortierellales</taxon>
        <taxon>Mortierellaceae</taxon>
        <taxon>Modicella</taxon>
    </lineage>
</organism>
<comment type="cofactor">
    <cofactor evidence="8">
        <name>Zn(2+)</name>
        <dbReference type="ChEBI" id="CHEBI:29105"/>
    </cofactor>
    <text evidence="8">Binds 1 zinc ion per subunit.</text>
</comment>
<dbReference type="GO" id="GO:0006147">
    <property type="term" value="P:guanine catabolic process"/>
    <property type="evidence" value="ECO:0007669"/>
    <property type="project" value="UniProtKB-UniRule"/>
</dbReference>
<reference evidence="10" key="1">
    <citation type="journal article" date="2020" name="Fungal Divers.">
        <title>Resolving the Mortierellaceae phylogeny through synthesis of multi-gene phylogenetics and phylogenomics.</title>
        <authorList>
            <person name="Vandepol N."/>
            <person name="Liber J."/>
            <person name="Desiro A."/>
            <person name="Na H."/>
            <person name="Kennedy M."/>
            <person name="Barry K."/>
            <person name="Grigoriev I.V."/>
            <person name="Miller A.N."/>
            <person name="O'Donnell K."/>
            <person name="Stajich J.E."/>
            <person name="Bonito G."/>
        </authorList>
    </citation>
    <scope>NUCLEOTIDE SEQUENCE</scope>
    <source>
        <strain evidence="10">MES-2147</strain>
    </source>
</reference>
<dbReference type="SUPFAM" id="SSF51556">
    <property type="entry name" value="Metallo-dependent hydrolases"/>
    <property type="match status" value="1"/>
</dbReference>
<dbReference type="Gene3D" id="2.30.40.10">
    <property type="entry name" value="Urease, subunit C, domain 1"/>
    <property type="match status" value="1"/>
</dbReference>
<comment type="function">
    <text evidence="7 8">Catalyzes the hydrolytic deamination of guanine, producing xanthine and ammonia.</text>
</comment>
<dbReference type="Pfam" id="PF01979">
    <property type="entry name" value="Amidohydro_1"/>
    <property type="match status" value="1"/>
</dbReference>
<keyword evidence="5 8" id="KW-0862">Zinc</keyword>
<dbReference type="Gene3D" id="3.20.20.140">
    <property type="entry name" value="Metal-dependent hydrolases"/>
    <property type="match status" value="1"/>
</dbReference>
<evidence type="ECO:0000256" key="2">
    <source>
        <dbReference type="ARBA" id="ARBA00006745"/>
    </source>
</evidence>
<comment type="similarity">
    <text evidence="2 8">Belongs to the metallo-dependent hydrolases superfamily. ATZ/TRZ family.</text>
</comment>
<dbReference type="InterPro" id="IPR051607">
    <property type="entry name" value="Metallo-dep_hydrolases"/>
</dbReference>
<evidence type="ECO:0000256" key="4">
    <source>
        <dbReference type="ARBA" id="ARBA00022801"/>
    </source>
</evidence>
<keyword evidence="11" id="KW-1185">Reference proteome</keyword>
<dbReference type="FunFam" id="3.20.20.140:FF:000022">
    <property type="entry name" value="Guanine deaminase"/>
    <property type="match status" value="1"/>
</dbReference>
<dbReference type="AlphaFoldDB" id="A0A9P6JGH9"/>
<sequence>MSSLATTISSVYYGTFIHSISLEEIEFVKDGLLFVDNLGRITKFLKDVHKDHLQSKLEGVPENKVFILDEYQFIIPGFVDTHIHASQYSYCGNGHDIPLLEWLNTFTFPHESKFQDPNYAREVYSKSVARSLRNGTTSACWFATVHLEATKELVKAIQEQGQRAYVGKVNMNQNSSEALTETTDSSVKDTRAFIDYVHAMNECFAGTESKPLVTPIITPRFAISCTSDLLKELGKLAKEYNVPIQSHLCEAPEEIAFTKQLFQNSINYTAVYADYGLLNHRTIMAHCVHMEEEEWTLMKQANAGISHCANSNFNIKSGMADVRTMLNLGLKVGLGTDFAECYSPSILDAIRCSRICSIARNPEKSLSIPELFYLATMGGARVMELGDTIGNFEAGKEFDAILVNTAIKGSPLDIFEHDTIQSKFEKYLFVGDDRNNEKLRDARKVVAVR</sequence>
<gene>
    <name evidence="10" type="ORF">BGZ65_008230</name>
</gene>
<evidence type="ECO:0000256" key="3">
    <source>
        <dbReference type="ARBA" id="ARBA00022723"/>
    </source>
</evidence>
<dbReference type="GO" id="GO:0008892">
    <property type="term" value="F:guanine deaminase activity"/>
    <property type="evidence" value="ECO:0007669"/>
    <property type="project" value="UniProtKB-UniRule"/>
</dbReference>
<evidence type="ECO:0000256" key="5">
    <source>
        <dbReference type="ARBA" id="ARBA00022833"/>
    </source>
</evidence>